<keyword evidence="5" id="KW-0808">Transferase</keyword>
<dbReference type="Pfam" id="PF07730">
    <property type="entry name" value="HisKA_3"/>
    <property type="match status" value="1"/>
</dbReference>
<dbReference type="GO" id="GO:0046983">
    <property type="term" value="F:protein dimerization activity"/>
    <property type="evidence" value="ECO:0007669"/>
    <property type="project" value="InterPro"/>
</dbReference>
<dbReference type="CDD" id="cd16917">
    <property type="entry name" value="HATPase_UhpB-NarQ-NarX-like"/>
    <property type="match status" value="1"/>
</dbReference>
<evidence type="ECO:0000256" key="10">
    <source>
        <dbReference type="SAM" id="Phobius"/>
    </source>
</evidence>
<dbReference type="PATRIC" id="fig|1111454.3.peg.1430"/>
<dbReference type="GO" id="GO:0000155">
    <property type="term" value="F:phosphorelay sensor kinase activity"/>
    <property type="evidence" value="ECO:0007669"/>
    <property type="project" value="InterPro"/>
</dbReference>
<dbReference type="RefSeq" id="WP_023053907.1">
    <property type="nucleotide sequence ID" value="NZ_AWXA01000040.1"/>
</dbReference>
<comment type="caution">
    <text evidence="13">The sequence shown here is derived from an EMBL/GenBank/DDBJ whole genome shotgun (WGS) entry which is preliminary data.</text>
</comment>
<dbReference type="InterPro" id="IPR003594">
    <property type="entry name" value="HATPase_dom"/>
</dbReference>
<evidence type="ECO:0000256" key="1">
    <source>
        <dbReference type="ARBA" id="ARBA00000085"/>
    </source>
</evidence>
<dbReference type="GO" id="GO:0016020">
    <property type="term" value="C:membrane"/>
    <property type="evidence" value="ECO:0007669"/>
    <property type="project" value="UniProtKB-SubCell"/>
</dbReference>
<dbReference type="AlphaFoldDB" id="U7UIR7"/>
<dbReference type="Pfam" id="PF00672">
    <property type="entry name" value="HAMP"/>
    <property type="match status" value="1"/>
</dbReference>
<accession>U7UIR7</accession>
<evidence type="ECO:0000256" key="2">
    <source>
        <dbReference type="ARBA" id="ARBA00004370"/>
    </source>
</evidence>
<dbReference type="PANTHER" id="PTHR24421:SF10">
    <property type="entry name" value="NITRATE_NITRITE SENSOR PROTEIN NARQ"/>
    <property type="match status" value="1"/>
</dbReference>
<evidence type="ECO:0000256" key="6">
    <source>
        <dbReference type="ARBA" id="ARBA00022741"/>
    </source>
</evidence>
<dbReference type="SUPFAM" id="SSF158472">
    <property type="entry name" value="HAMP domain-like"/>
    <property type="match status" value="1"/>
</dbReference>
<evidence type="ECO:0000256" key="5">
    <source>
        <dbReference type="ARBA" id="ARBA00022679"/>
    </source>
</evidence>
<dbReference type="InterPro" id="IPR036890">
    <property type="entry name" value="HATPase_C_sf"/>
</dbReference>
<evidence type="ECO:0000259" key="12">
    <source>
        <dbReference type="PROSITE" id="PS50885"/>
    </source>
</evidence>
<feature type="domain" description="Histidine kinase" evidence="11">
    <location>
        <begin position="278"/>
        <end position="472"/>
    </location>
</feature>
<name>U7UIR7_9FIRM</name>
<dbReference type="EMBL" id="AWXA01000040">
    <property type="protein sequence ID" value="ERT58789.1"/>
    <property type="molecule type" value="Genomic_DNA"/>
</dbReference>
<dbReference type="PROSITE" id="PS50885">
    <property type="entry name" value="HAMP"/>
    <property type="match status" value="1"/>
</dbReference>
<dbReference type="InterPro" id="IPR003660">
    <property type="entry name" value="HAMP_dom"/>
</dbReference>
<evidence type="ECO:0000256" key="4">
    <source>
        <dbReference type="ARBA" id="ARBA00022553"/>
    </source>
</evidence>
<keyword evidence="4" id="KW-0597">Phosphoprotein</keyword>
<dbReference type="SMART" id="SM00304">
    <property type="entry name" value="HAMP"/>
    <property type="match status" value="1"/>
</dbReference>
<dbReference type="InterPro" id="IPR050482">
    <property type="entry name" value="Sensor_HK_TwoCompSys"/>
</dbReference>
<dbReference type="Pfam" id="PF02518">
    <property type="entry name" value="HATPase_c"/>
    <property type="match status" value="1"/>
</dbReference>
<keyword evidence="14" id="KW-1185">Reference proteome</keyword>
<evidence type="ECO:0000259" key="11">
    <source>
        <dbReference type="PROSITE" id="PS50109"/>
    </source>
</evidence>
<keyword evidence="7 13" id="KW-0418">Kinase</keyword>
<dbReference type="InterPro" id="IPR005467">
    <property type="entry name" value="His_kinase_dom"/>
</dbReference>
<reference evidence="13 14" key="1">
    <citation type="submission" date="2013-09" db="EMBL/GenBank/DDBJ databases">
        <authorList>
            <person name="Durkin A.S."/>
            <person name="Haft D.R."/>
            <person name="McCorrison J."/>
            <person name="Torralba M."/>
            <person name="Gillis M."/>
            <person name="Haft D.H."/>
            <person name="Methe B."/>
            <person name="Sutton G."/>
            <person name="Nelson K.E."/>
        </authorList>
    </citation>
    <scope>NUCLEOTIDE SEQUENCE [LARGE SCALE GENOMIC DNA]</scope>
    <source>
        <strain evidence="13 14">BV3C16-1</strain>
    </source>
</reference>
<keyword evidence="10" id="KW-0812">Transmembrane</keyword>
<dbReference type="PROSITE" id="PS50109">
    <property type="entry name" value="HIS_KIN"/>
    <property type="match status" value="1"/>
</dbReference>
<comment type="subcellular location">
    <subcellularLocation>
        <location evidence="2">Membrane</location>
    </subcellularLocation>
</comment>
<protein>
    <recommendedName>
        <fullName evidence="3">histidine kinase</fullName>
        <ecNumber evidence="3">2.7.13.3</ecNumber>
    </recommendedName>
</protein>
<dbReference type="Gene3D" id="3.30.565.10">
    <property type="entry name" value="Histidine kinase-like ATPase, C-terminal domain"/>
    <property type="match status" value="1"/>
</dbReference>
<evidence type="ECO:0000313" key="13">
    <source>
        <dbReference type="EMBL" id="ERT58789.1"/>
    </source>
</evidence>
<evidence type="ECO:0000256" key="3">
    <source>
        <dbReference type="ARBA" id="ARBA00012438"/>
    </source>
</evidence>
<dbReference type="eggNOG" id="COG4585">
    <property type="taxonomic scope" value="Bacteria"/>
</dbReference>
<dbReference type="EC" id="2.7.13.3" evidence="3"/>
<dbReference type="Gene3D" id="1.20.5.1930">
    <property type="match status" value="1"/>
</dbReference>
<evidence type="ECO:0000256" key="8">
    <source>
        <dbReference type="ARBA" id="ARBA00022840"/>
    </source>
</evidence>
<dbReference type="InterPro" id="IPR011712">
    <property type="entry name" value="Sig_transdc_His_kin_sub3_dim/P"/>
</dbReference>
<keyword evidence="8" id="KW-0067">ATP-binding</keyword>
<gene>
    <name evidence="13" type="ORF">HMPREF1250_0080</name>
</gene>
<dbReference type="STRING" id="1111454.HMPREF1250_0080"/>
<feature type="domain" description="HAMP" evidence="12">
    <location>
        <begin position="189"/>
        <end position="241"/>
    </location>
</feature>
<feature type="transmembrane region" description="Helical" evidence="10">
    <location>
        <begin position="169"/>
        <end position="192"/>
    </location>
</feature>
<organism evidence="13 14">
    <name type="scientific">Megasphaera vaginalis</name>
    <name type="common">ex Srinivasan et al. 2021</name>
    <dbReference type="NCBI Taxonomy" id="1111454"/>
    <lineage>
        <taxon>Bacteria</taxon>
        <taxon>Bacillati</taxon>
        <taxon>Bacillota</taxon>
        <taxon>Negativicutes</taxon>
        <taxon>Veillonellales</taxon>
        <taxon>Veillonellaceae</taxon>
        <taxon>Megasphaera</taxon>
    </lineage>
</organism>
<sequence>MSEINGHSLYVKFNILLVGAIFISGLVMGAVLLYTTSRSLEENLDQTGTEIAVSVGSVISSQILVDDRFAITEQLLAIKNKNHHVRYIIVTKPQGDILTSTFTAGLPQGLPQQRRPIGTTEYDTITFDSNEGYIREIMYPIDDGLVGYLRIGMMENEMYELLLRRGLELFVLIFVVCTVASFFASRFAYAFLLPLQMMSEAVRRLGSGDYTVTVEPDADKDIGGLAAAFNDMTGKLRQKDAENSALLASLQAKEALRLQLINRLFTAREDERRRISGELHDEAGQSMASILAYLRVLREYIPTETGRALLANVRTVTKDTLESLRRLAVNLHPPLLDDLGLVSAMEKYMETFRSAHEELTLEFSHTGNFDDLARPVSLLCYRTLQEGLTNIVSHAHASAVSISLQRLEGTLNMTISDDGVGFNPDDAEKARLENHLGLVSMRERVALLNGTFTLNSIPKGGTTILITLPLPEEMTFGSPDHE</sequence>
<dbReference type="PANTHER" id="PTHR24421">
    <property type="entry name" value="NITRATE/NITRITE SENSOR PROTEIN NARX-RELATED"/>
    <property type="match status" value="1"/>
</dbReference>
<comment type="catalytic activity">
    <reaction evidence="1">
        <text>ATP + protein L-histidine = ADP + protein N-phospho-L-histidine.</text>
        <dbReference type="EC" id="2.7.13.3"/>
    </reaction>
</comment>
<evidence type="ECO:0000313" key="14">
    <source>
        <dbReference type="Proteomes" id="UP000017090"/>
    </source>
</evidence>
<dbReference type="Proteomes" id="UP000017090">
    <property type="component" value="Unassembled WGS sequence"/>
</dbReference>
<dbReference type="Gene3D" id="6.10.340.10">
    <property type="match status" value="1"/>
</dbReference>
<dbReference type="SUPFAM" id="SSF55874">
    <property type="entry name" value="ATPase domain of HSP90 chaperone/DNA topoisomerase II/histidine kinase"/>
    <property type="match status" value="1"/>
</dbReference>
<evidence type="ECO:0000256" key="9">
    <source>
        <dbReference type="ARBA" id="ARBA00023012"/>
    </source>
</evidence>
<dbReference type="SMART" id="SM00387">
    <property type="entry name" value="HATPase_c"/>
    <property type="match status" value="1"/>
</dbReference>
<keyword evidence="9" id="KW-0902">Two-component regulatory system</keyword>
<keyword evidence="10" id="KW-0472">Membrane</keyword>
<keyword evidence="10" id="KW-1133">Transmembrane helix</keyword>
<feature type="transmembrane region" description="Helical" evidence="10">
    <location>
        <begin position="15"/>
        <end position="34"/>
    </location>
</feature>
<evidence type="ECO:0000256" key="7">
    <source>
        <dbReference type="ARBA" id="ARBA00022777"/>
    </source>
</evidence>
<dbReference type="GO" id="GO:0005524">
    <property type="term" value="F:ATP binding"/>
    <property type="evidence" value="ECO:0007669"/>
    <property type="project" value="UniProtKB-KW"/>
</dbReference>
<dbReference type="CDD" id="cd06225">
    <property type="entry name" value="HAMP"/>
    <property type="match status" value="1"/>
</dbReference>
<proteinExistence type="predicted"/>
<keyword evidence="6" id="KW-0547">Nucleotide-binding</keyword>